<dbReference type="AlphaFoldDB" id="A0A2R6NZC3"/>
<dbReference type="Gene3D" id="1.10.3970.10">
    <property type="entry name" value="BSD domain"/>
    <property type="match status" value="1"/>
</dbReference>
<dbReference type="InterPro" id="IPR035925">
    <property type="entry name" value="BSD_dom_sf"/>
</dbReference>
<dbReference type="Gene3D" id="6.10.140.1200">
    <property type="match status" value="1"/>
</dbReference>
<protein>
    <recommendedName>
        <fullName evidence="8">BSD domain-containing protein</fullName>
    </recommendedName>
</protein>
<accession>A0A2R6NZC3</accession>
<organism evidence="9 10">
    <name type="scientific">Hermanssonia centrifuga</name>
    <dbReference type="NCBI Taxonomy" id="98765"/>
    <lineage>
        <taxon>Eukaryota</taxon>
        <taxon>Fungi</taxon>
        <taxon>Dikarya</taxon>
        <taxon>Basidiomycota</taxon>
        <taxon>Agaricomycotina</taxon>
        <taxon>Agaricomycetes</taxon>
        <taxon>Polyporales</taxon>
        <taxon>Meruliaceae</taxon>
        <taxon>Hermanssonia</taxon>
    </lineage>
</organism>
<comment type="subcellular location">
    <subcellularLocation>
        <location evidence="1">Nucleus</location>
    </subcellularLocation>
</comment>
<evidence type="ECO:0000256" key="7">
    <source>
        <dbReference type="SAM" id="MobiDB-lite"/>
    </source>
</evidence>
<evidence type="ECO:0000256" key="5">
    <source>
        <dbReference type="ARBA" id="ARBA00023163"/>
    </source>
</evidence>
<dbReference type="Pfam" id="PF08567">
    <property type="entry name" value="PH_TFIIH"/>
    <property type="match status" value="1"/>
</dbReference>
<dbReference type="SUPFAM" id="SSF140383">
    <property type="entry name" value="BSD domain-like"/>
    <property type="match status" value="2"/>
</dbReference>
<proteinExistence type="inferred from homology"/>
<keyword evidence="6" id="KW-0539">Nucleus</keyword>
<feature type="region of interest" description="Disordered" evidence="7">
    <location>
        <begin position="101"/>
        <end position="159"/>
    </location>
</feature>
<evidence type="ECO:0000259" key="8">
    <source>
        <dbReference type="PROSITE" id="PS50858"/>
    </source>
</evidence>
<feature type="compositionally biased region" description="Polar residues" evidence="7">
    <location>
        <begin position="135"/>
        <end position="159"/>
    </location>
</feature>
<dbReference type="STRING" id="98765.A0A2R6NZC3"/>
<keyword evidence="4" id="KW-0805">Transcription regulation</keyword>
<feature type="domain" description="BSD" evidence="8">
    <location>
        <begin position="226"/>
        <end position="278"/>
    </location>
</feature>
<dbReference type="GO" id="GO:0006351">
    <property type="term" value="P:DNA-templated transcription"/>
    <property type="evidence" value="ECO:0007669"/>
    <property type="project" value="InterPro"/>
</dbReference>
<dbReference type="CDD" id="cd13229">
    <property type="entry name" value="PH_TFIIH"/>
    <property type="match status" value="1"/>
</dbReference>
<name>A0A2R6NZC3_9APHY</name>
<dbReference type="SMART" id="SM00751">
    <property type="entry name" value="BSD"/>
    <property type="match status" value="2"/>
</dbReference>
<dbReference type="InterPro" id="IPR027079">
    <property type="entry name" value="Tfb1/GTF2H1"/>
</dbReference>
<dbReference type="Proteomes" id="UP000186601">
    <property type="component" value="Unassembled WGS sequence"/>
</dbReference>
<evidence type="ECO:0000256" key="1">
    <source>
        <dbReference type="ARBA" id="ARBA00004123"/>
    </source>
</evidence>
<dbReference type="GO" id="GO:0000439">
    <property type="term" value="C:transcription factor TFIIH core complex"/>
    <property type="evidence" value="ECO:0007669"/>
    <property type="project" value="InterPro"/>
</dbReference>
<dbReference type="PANTHER" id="PTHR12856">
    <property type="entry name" value="TRANSCRIPTION INITIATION FACTOR IIH-RELATED"/>
    <property type="match status" value="1"/>
</dbReference>
<dbReference type="EMBL" id="MLYV02000625">
    <property type="protein sequence ID" value="PSR81186.1"/>
    <property type="molecule type" value="Genomic_DNA"/>
</dbReference>
<evidence type="ECO:0000256" key="3">
    <source>
        <dbReference type="ARBA" id="ARBA00022737"/>
    </source>
</evidence>
<dbReference type="SUPFAM" id="SSF50729">
    <property type="entry name" value="PH domain-like"/>
    <property type="match status" value="1"/>
</dbReference>
<reference evidence="9 10" key="1">
    <citation type="submission" date="2018-02" db="EMBL/GenBank/DDBJ databases">
        <title>Genome sequence of the basidiomycete white-rot fungus Phlebia centrifuga.</title>
        <authorList>
            <person name="Granchi Z."/>
            <person name="Peng M."/>
            <person name="de Vries R.P."/>
            <person name="Hilden K."/>
            <person name="Makela M.R."/>
            <person name="Grigoriev I."/>
            <person name="Riley R."/>
        </authorList>
    </citation>
    <scope>NUCLEOTIDE SEQUENCE [LARGE SCALE GENOMIC DNA]</scope>
    <source>
        <strain evidence="9 10">FBCC195</strain>
    </source>
</reference>
<keyword evidence="5" id="KW-0804">Transcription</keyword>
<sequence>MPSSTLTAKASYKKLPGLLELTGSHLQWTQDGKKAPSVRVSHAEAASLFCSKEGAAQVRLKIGLVSDDAGHNFTFTSPQAVAVTERERFKGELTNIISRNRSGVATPTVPAPITPSATQAPTGVPSPRPPLAISRPSTSRAPSVASDSRTAGTPVNDPTSDYRLRKKVLVSNTELAALHRELVMGGHITENEFWEGREHLILAQSAAESQKKGKPGQLVDPRPQTVDGEIKIVITPQLVHDIFEEYPVVAKAYSENVPNKLSEAEFWKRYFQSKLFNVHRASIRSSAAQHVVKDDPIFDKYLEKDDDELEPRRIREDGVDIFIDLGATFEDHGETGNEKDVTMQAGKQRAVLPLIRKFNEHSGRLLNAVLGESAPKRRRTESGTEDRYAQLDLDDLHDNQISTGIVLNMQDRQRYFDGRSSDPGQTSTHVRSRHYNA</sequence>
<evidence type="ECO:0000256" key="4">
    <source>
        <dbReference type="ARBA" id="ARBA00023015"/>
    </source>
</evidence>
<gene>
    <name evidence="9" type="ORF">PHLCEN_2v6521</name>
</gene>
<dbReference type="InterPro" id="IPR005607">
    <property type="entry name" value="BSD_dom"/>
</dbReference>
<dbReference type="Pfam" id="PF03909">
    <property type="entry name" value="BSD"/>
    <property type="match status" value="1"/>
</dbReference>
<keyword evidence="10" id="KW-1185">Reference proteome</keyword>
<dbReference type="Gene3D" id="2.30.29.30">
    <property type="entry name" value="Pleckstrin-homology domain (PH domain)/Phosphotyrosine-binding domain (PTB)"/>
    <property type="match status" value="1"/>
</dbReference>
<evidence type="ECO:0000313" key="9">
    <source>
        <dbReference type="EMBL" id="PSR81186.1"/>
    </source>
</evidence>
<evidence type="ECO:0000313" key="10">
    <source>
        <dbReference type="Proteomes" id="UP000186601"/>
    </source>
</evidence>
<keyword evidence="3" id="KW-0677">Repeat</keyword>
<comment type="caution">
    <text evidence="9">The sequence shown here is derived from an EMBL/GenBank/DDBJ whole genome shotgun (WGS) entry which is preliminary data.</text>
</comment>
<dbReference type="GO" id="GO:0006289">
    <property type="term" value="P:nucleotide-excision repair"/>
    <property type="evidence" value="ECO:0007669"/>
    <property type="project" value="InterPro"/>
</dbReference>
<feature type="region of interest" description="Disordered" evidence="7">
    <location>
        <begin position="415"/>
        <end position="437"/>
    </location>
</feature>
<dbReference type="PROSITE" id="PS50858">
    <property type="entry name" value="BSD"/>
    <property type="match status" value="1"/>
</dbReference>
<dbReference type="InterPro" id="IPR013876">
    <property type="entry name" value="TFIIH_BTF_p62_N"/>
</dbReference>
<evidence type="ECO:0000256" key="2">
    <source>
        <dbReference type="ARBA" id="ARBA00009448"/>
    </source>
</evidence>
<evidence type="ECO:0000256" key="6">
    <source>
        <dbReference type="ARBA" id="ARBA00023242"/>
    </source>
</evidence>
<dbReference type="InterPro" id="IPR011993">
    <property type="entry name" value="PH-like_dom_sf"/>
</dbReference>
<dbReference type="OrthoDB" id="360521at2759"/>
<comment type="similarity">
    <text evidence="2">Belongs to the TFB1 family.</text>
</comment>